<evidence type="ECO:0000313" key="2">
    <source>
        <dbReference type="EnsemblMetazoa" id="Aqu2.1.43128_001"/>
    </source>
</evidence>
<feature type="domain" description="HAT C-terminal dimerisation" evidence="1">
    <location>
        <begin position="46"/>
        <end position="109"/>
    </location>
</feature>
<dbReference type="InParanoid" id="A0A1X7VUQ7"/>
<evidence type="ECO:0000259" key="1">
    <source>
        <dbReference type="Pfam" id="PF05699"/>
    </source>
</evidence>
<sequence length="112" mass="12542">MRFEVHNNIDVQKGIAACTPKLSNFLSIDDLTSFTEMHGVRPGNDLKTEVELVKRLSETSSMDILASFRCYRLSFKPAYSTLSKLAQIAMKIAVTSSESEHSFSALKRIKLV</sequence>
<proteinExistence type="predicted"/>
<accession>A0A1X7VUQ7</accession>
<dbReference type="SUPFAM" id="SSF53098">
    <property type="entry name" value="Ribonuclease H-like"/>
    <property type="match status" value="1"/>
</dbReference>
<dbReference type="Pfam" id="PF05699">
    <property type="entry name" value="Dimer_Tnp_hAT"/>
    <property type="match status" value="1"/>
</dbReference>
<name>A0A1X7VUQ7_AMPQE</name>
<dbReference type="AlphaFoldDB" id="A0A1X7VUQ7"/>
<dbReference type="InterPro" id="IPR008906">
    <property type="entry name" value="HATC_C_dom"/>
</dbReference>
<protein>
    <recommendedName>
        <fullName evidence="1">HAT C-terminal dimerisation domain-containing protein</fullName>
    </recommendedName>
</protein>
<dbReference type="GO" id="GO:0046983">
    <property type="term" value="F:protein dimerization activity"/>
    <property type="evidence" value="ECO:0007669"/>
    <property type="project" value="InterPro"/>
</dbReference>
<dbReference type="EnsemblMetazoa" id="Aqu2.1.43128_001">
    <property type="protein sequence ID" value="Aqu2.1.43128_001"/>
    <property type="gene ID" value="Aqu2.1.43128"/>
</dbReference>
<dbReference type="InterPro" id="IPR012337">
    <property type="entry name" value="RNaseH-like_sf"/>
</dbReference>
<reference evidence="2" key="1">
    <citation type="submission" date="2017-05" db="UniProtKB">
        <authorList>
            <consortium name="EnsemblMetazoa"/>
        </authorList>
    </citation>
    <scope>IDENTIFICATION</scope>
</reference>
<organism evidence="2">
    <name type="scientific">Amphimedon queenslandica</name>
    <name type="common">Sponge</name>
    <dbReference type="NCBI Taxonomy" id="400682"/>
    <lineage>
        <taxon>Eukaryota</taxon>
        <taxon>Metazoa</taxon>
        <taxon>Porifera</taxon>
        <taxon>Demospongiae</taxon>
        <taxon>Heteroscleromorpha</taxon>
        <taxon>Haplosclerida</taxon>
        <taxon>Niphatidae</taxon>
        <taxon>Amphimedon</taxon>
    </lineage>
</organism>